<gene>
    <name evidence="4" type="ORF">MCOR_47351</name>
</gene>
<evidence type="ECO:0000313" key="4">
    <source>
        <dbReference type="EMBL" id="CAC5414583.1"/>
    </source>
</evidence>
<dbReference type="SUPFAM" id="SSF53335">
    <property type="entry name" value="S-adenosyl-L-methionine-dependent methyltransferases"/>
    <property type="match status" value="1"/>
</dbReference>
<evidence type="ECO:0000256" key="1">
    <source>
        <dbReference type="PROSITE-ProRule" id="PRU01023"/>
    </source>
</evidence>
<dbReference type="GO" id="GO:0003723">
    <property type="term" value="F:RNA binding"/>
    <property type="evidence" value="ECO:0007669"/>
    <property type="project" value="UniProtKB-UniRule"/>
</dbReference>
<accession>A0A6J8E3I5</accession>
<keyword evidence="5" id="KW-1185">Reference proteome</keyword>
<keyword evidence="1" id="KW-0694">RNA-binding</keyword>
<protein>
    <recommendedName>
        <fullName evidence="3">SAM-dependent MTase RsmB/NOP-type domain-containing protein</fullName>
    </recommendedName>
</protein>
<dbReference type="InterPro" id="IPR029063">
    <property type="entry name" value="SAM-dependent_MTases_sf"/>
</dbReference>
<name>A0A6J8E3I5_MYTCO</name>
<keyword evidence="1" id="KW-0489">Methyltransferase</keyword>
<dbReference type="InterPro" id="IPR042620">
    <property type="entry name" value="NSUN7"/>
</dbReference>
<evidence type="ECO:0000256" key="2">
    <source>
        <dbReference type="SAM" id="MobiDB-lite"/>
    </source>
</evidence>
<reference evidence="4 5" key="1">
    <citation type="submission" date="2020-06" db="EMBL/GenBank/DDBJ databases">
        <authorList>
            <person name="Li R."/>
            <person name="Bekaert M."/>
        </authorList>
    </citation>
    <scope>NUCLEOTIDE SEQUENCE [LARGE SCALE GENOMIC DNA]</scope>
    <source>
        <strain evidence="5">wild</strain>
    </source>
</reference>
<dbReference type="OrthoDB" id="6817893at2759"/>
<keyword evidence="1" id="KW-0949">S-adenosyl-L-methionine</keyword>
<dbReference type="PROSITE" id="PS51686">
    <property type="entry name" value="SAM_MT_RSMB_NOP"/>
    <property type="match status" value="1"/>
</dbReference>
<dbReference type="EMBL" id="CACVKT020008350">
    <property type="protein sequence ID" value="CAC5414583.1"/>
    <property type="molecule type" value="Genomic_DNA"/>
</dbReference>
<proteinExistence type="inferred from homology"/>
<feature type="domain" description="SAM-dependent MTase RsmB/NOP-type" evidence="3">
    <location>
        <begin position="213"/>
        <end position="530"/>
    </location>
</feature>
<dbReference type="GO" id="GO:0008168">
    <property type="term" value="F:methyltransferase activity"/>
    <property type="evidence" value="ECO:0007669"/>
    <property type="project" value="UniProtKB-KW"/>
</dbReference>
<feature type="compositionally biased region" description="Basic residues" evidence="2">
    <location>
        <begin position="590"/>
        <end position="599"/>
    </location>
</feature>
<dbReference type="Gene3D" id="3.30.70.1170">
    <property type="entry name" value="Sun protein, domain 3"/>
    <property type="match status" value="1"/>
</dbReference>
<dbReference type="PANTHER" id="PTHR14663:SF2">
    <property type="entry name" value="METHYLTRANSFERASE NSUN7-RELATED"/>
    <property type="match status" value="1"/>
</dbReference>
<feature type="compositionally biased region" description="Basic residues" evidence="2">
    <location>
        <begin position="665"/>
        <end position="682"/>
    </location>
</feature>
<keyword evidence="1" id="KW-0808">Transferase</keyword>
<evidence type="ECO:0000259" key="3">
    <source>
        <dbReference type="PROSITE" id="PS51686"/>
    </source>
</evidence>
<dbReference type="InterPro" id="IPR001678">
    <property type="entry name" value="MeTrfase_RsmB-F_NOP2_dom"/>
</dbReference>
<feature type="compositionally biased region" description="Low complexity" evidence="2">
    <location>
        <begin position="636"/>
        <end position="648"/>
    </location>
</feature>
<dbReference type="Proteomes" id="UP000507470">
    <property type="component" value="Unassembled WGS sequence"/>
</dbReference>
<dbReference type="PANTHER" id="PTHR14663">
    <property type="entry name" value="METHYLTRANSFERASE NSUN7-RELATED"/>
    <property type="match status" value="1"/>
</dbReference>
<feature type="region of interest" description="Disordered" evidence="2">
    <location>
        <begin position="590"/>
        <end position="614"/>
    </location>
</feature>
<dbReference type="GO" id="GO:0032259">
    <property type="term" value="P:methylation"/>
    <property type="evidence" value="ECO:0007669"/>
    <property type="project" value="UniProtKB-KW"/>
</dbReference>
<sequence length="682" mass="76856">MPPTADTITVPISHSPHLPKRPQTVCPAYVATRNALRERAKMKMKMQSQDLLVKVHSERQFDFFYKEPCLYSHKVYVNSAKVFETLRHDSKEERSNPILQKKIQQTLSQRVKDIPHLNFEDDQEKRLTFELAFTALKFQGLFEDVLDDCAFFVTYPEHMEDLGLVMVILCDYQTRKFQRRTPFTNEVLNSVATDNKKASAPSIEYLLPETVRSKEAIGSKQPVYTWVNQIKTSISEVVDQFKEEGFTLVNSEEKLEDKQFAMDPLCSDVLMFPGEYREDLVDHDLYLGGKIVIQDKSSCIAPHSIKHLLGDDSDIIHVNVGSGLTTAHIASLLNNSNNHGWAFGAKSTTESKAIQAQFEKCGIKGIKVPTDSFLDIDHDDSKYKNVRVILVTADCSRSGVTNPVDFIVNEGENMKILKDMATGDVNMARITELSTAHMNVMKHAMKFSKVQAVVYMTRSIHEAENENVVVKSVEYTNMVQQRKFPWRVVPPVLPFSGEEIEKKIGIIGKYIKFHPTEKSSGCFVAVVTREPEDAKEAARDVLARAQARGLLPSKKSKEKLVNSEMTNGEVDHIPNGHDAEAEPKLLPKRGKKGARKLPVHHASSTPHPKAYVKPQGVSPVASYINAAMKWRHHSASTKSTVSGTSVGSRLYQSQTKVFTDQKLKDKTKKTKTTKRTKRKNTP</sequence>
<evidence type="ECO:0000313" key="5">
    <source>
        <dbReference type="Proteomes" id="UP000507470"/>
    </source>
</evidence>
<comment type="caution">
    <text evidence="1">Lacks conserved residue(s) required for the propagation of feature annotation.</text>
</comment>
<dbReference type="InterPro" id="IPR049561">
    <property type="entry name" value="NSUN5_7_fdxn-like"/>
</dbReference>
<organism evidence="4 5">
    <name type="scientific">Mytilus coruscus</name>
    <name type="common">Sea mussel</name>
    <dbReference type="NCBI Taxonomy" id="42192"/>
    <lineage>
        <taxon>Eukaryota</taxon>
        <taxon>Metazoa</taxon>
        <taxon>Spiralia</taxon>
        <taxon>Lophotrochozoa</taxon>
        <taxon>Mollusca</taxon>
        <taxon>Bivalvia</taxon>
        <taxon>Autobranchia</taxon>
        <taxon>Pteriomorphia</taxon>
        <taxon>Mytilida</taxon>
        <taxon>Mytiloidea</taxon>
        <taxon>Mytilidae</taxon>
        <taxon>Mytilinae</taxon>
        <taxon>Mytilus</taxon>
    </lineage>
</organism>
<dbReference type="AlphaFoldDB" id="A0A6J8E3I5"/>
<comment type="similarity">
    <text evidence="1">Belongs to the class I-like SAM-binding methyltransferase superfamily. RsmB/NOP family.</text>
</comment>
<dbReference type="Pfam" id="PF21148">
    <property type="entry name" value="NSUN5_fdxn-like"/>
    <property type="match status" value="1"/>
</dbReference>
<feature type="region of interest" description="Disordered" evidence="2">
    <location>
        <begin position="634"/>
        <end position="682"/>
    </location>
</feature>
<dbReference type="Gene3D" id="3.40.50.150">
    <property type="entry name" value="Vaccinia Virus protein VP39"/>
    <property type="match status" value="1"/>
</dbReference>